<comment type="subcellular location">
    <subcellularLocation>
        <location evidence="1">Cytoplasm</location>
    </subcellularLocation>
</comment>
<dbReference type="InterPro" id="IPR051980">
    <property type="entry name" value="WD_repeat_MORG1"/>
</dbReference>
<protein>
    <recommendedName>
        <fullName evidence="9">Mitogen-activated protein kinase organizer 1</fullName>
    </recommendedName>
</protein>
<dbReference type="InterPro" id="IPR001680">
    <property type="entry name" value="WD40_rpt"/>
</dbReference>
<dbReference type="PROSITE" id="PS50082">
    <property type="entry name" value="WD_REPEATS_2"/>
    <property type="match status" value="4"/>
</dbReference>
<evidence type="ECO:0000313" key="8">
    <source>
        <dbReference type="Proteomes" id="UP000092730"/>
    </source>
</evidence>
<dbReference type="GO" id="GO:0005737">
    <property type="term" value="C:cytoplasm"/>
    <property type="evidence" value="ECO:0007669"/>
    <property type="project" value="UniProtKB-SubCell"/>
</dbReference>
<dbReference type="Proteomes" id="UP000092730">
    <property type="component" value="Chromosome 1"/>
</dbReference>
<evidence type="ECO:0000256" key="3">
    <source>
        <dbReference type="ARBA" id="ARBA00022574"/>
    </source>
</evidence>
<evidence type="ECO:0000256" key="4">
    <source>
        <dbReference type="ARBA" id="ARBA00022737"/>
    </source>
</evidence>
<dbReference type="GeneID" id="30204443"/>
<dbReference type="CDD" id="cd00200">
    <property type="entry name" value="WD40"/>
    <property type="match status" value="1"/>
</dbReference>
<organism evidence="7 8">
    <name type="scientific">Kwoniella bestiolae CBS 10118</name>
    <dbReference type="NCBI Taxonomy" id="1296100"/>
    <lineage>
        <taxon>Eukaryota</taxon>
        <taxon>Fungi</taxon>
        <taxon>Dikarya</taxon>
        <taxon>Basidiomycota</taxon>
        <taxon>Agaricomycotina</taxon>
        <taxon>Tremellomycetes</taxon>
        <taxon>Tremellales</taxon>
        <taxon>Cryptococcaceae</taxon>
        <taxon>Kwoniella</taxon>
    </lineage>
</organism>
<dbReference type="Pfam" id="PF00400">
    <property type="entry name" value="WD40"/>
    <property type="match status" value="5"/>
</dbReference>
<accession>A0AAJ8K225</accession>
<feature type="repeat" description="WD" evidence="6">
    <location>
        <begin position="301"/>
        <end position="334"/>
    </location>
</feature>
<feature type="repeat" description="WD" evidence="6">
    <location>
        <begin position="27"/>
        <end position="68"/>
    </location>
</feature>
<evidence type="ECO:0008006" key="9">
    <source>
        <dbReference type="Google" id="ProtNLM"/>
    </source>
</evidence>
<dbReference type="GO" id="GO:0000398">
    <property type="term" value="P:mRNA splicing, via spliceosome"/>
    <property type="evidence" value="ECO:0007669"/>
    <property type="project" value="TreeGrafter"/>
</dbReference>
<dbReference type="InterPro" id="IPR015943">
    <property type="entry name" value="WD40/YVTN_repeat-like_dom_sf"/>
</dbReference>
<keyword evidence="8" id="KW-1185">Reference proteome</keyword>
<dbReference type="Gene3D" id="2.130.10.10">
    <property type="entry name" value="YVTN repeat-like/Quinoprotein amine dehydrogenase"/>
    <property type="match status" value="2"/>
</dbReference>
<reference evidence="7" key="2">
    <citation type="submission" date="2024-02" db="EMBL/GenBank/DDBJ databases">
        <title>Comparative genomics of Cryptococcus and Kwoniella reveals pathogenesis evolution and contrasting modes of karyotype evolution via chromosome fusion or intercentromeric recombination.</title>
        <authorList>
            <person name="Coelho M.A."/>
            <person name="David-Palma M."/>
            <person name="Shea T."/>
            <person name="Bowers K."/>
            <person name="McGinley-Smith S."/>
            <person name="Mohammad A.W."/>
            <person name="Gnirke A."/>
            <person name="Yurkov A.M."/>
            <person name="Nowrousian M."/>
            <person name="Sun S."/>
            <person name="Cuomo C.A."/>
            <person name="Heitman J."/>
        </authorList>
    </citation>
    <scope>NUCLEOTIDE SEQUENCE</scope>
    <source>
        <strain evidence="7">CBS 10118</strain>
    </source>
</reference>
<comment type="similarity">
    <text evidence="5">Belongs to the WD repeat MORG1 family.</text>
</comment>
<dbReference type="EMBL" id="CP144541">
    <property type="protein sequence ID" value="WVW79392.1"/>
    <property type="molecule type" value="Genomic_DNA"/>
</dbReference>
<feature type="repeat" description="WD" evidence="6">
    <location>
        <begin position="69"/>
        <end position="110"/>
    </location>
</feature>
<keyword evidence="2" id="KW-0963">Cytoplasm</keyword>
<keyword evidence="4" id="KW-0677">Repeat</keyword>
<name>A0AAJ8K225_9TREE</name>
<reference evidence="7" key="1">
    <citation type="submission" date="2013-07" db="EMBL/GenBank/DDBJ databases">
        <authorList>
            <consortium name="The Broad Institute Genome Sequencing Platform"/>
            <person name="Cuomo C."/>
            <person name="Litvintseva A."/>
            <person name="Chen Y."/>
            <person name="Heitman J."/>
            <person name="Sun S."/>
            <person name="Springer D."/>
            <person name="Dromer F."/>
            <person name="Young S.K."/>
            <person name="Zeng Q."/>
            <person name="Gargeya S."/>
            <person name="Fitzgerald M."/>
            <person name="Abouelleil A."/>
            <person name="Alvarado L."/>
            <person name="Berlin A.M."/>
            <person name="Chapman S.B."/>
            <person name="Dewar J."/>
            <person name="Goldberg J."/>
            <person name="Griggs A."/>
            <person name="Gujja S."/>
            <person name="Hansen M."/>
            <person name="Howarth C."/>
            <person name="Imamovic A."/>
            <person name="Larimer J."/>
            <person name="McCowan C."/>
            <person name="Murphy C."/>
            <person name="Pearson M."/>
            <person name="Priest M."/>
            <person name="Roberts A."/>
            <person name="Saif S."/>
            <person name="Shea T."/>
            <person name="Sykes S."/>
            <person name="Wortman J."/>
            <person name="Nusbaum C."/>
            <person name="Birren B."/>
        </authorList>
    </citation>
    <scope>NUCLEOTIDE SEQUENCE</scope>
    <source>
        <strain evidence="7">CBS 10118</strain>
    </source>
</reference>
<evidence type="ECO:0000256" key="1">
    <source>
        <dbReference type="ARBA" id="ARBA00004496"/>
    </source>
</evidence>
<feature type="repeat" description="WD" evidence="6">
    <location>
        <begin position="111"/>
        <end position="152"/>
    </location>
</feature>
<dbReference type="KEGG" id="kbi:30204443"/>
<dbReference type="SUPFAM" id="SSF50978">
    <property type="entry name" value="WD40 repeat-like"/>
    <property type="match status" value="1"/>
</dbReference>
<evidence type="ECO:0000256" key="2">
    <source>
        <dbReference type="ARBA" id="ARBA00022490"/>
    </source>
</evidence>
<keyword evidence="3 6" id="KW-0853">WD repeat</keyword>
<dbReference type="InterPro" id="IPR036322">
    <property type="entry name" value="WD40_repeat_dom_sf"/>
</dbReference>
<dbReference type="PROSITE" id="PS00678">
    <property type="entry name" value="WD_REPEATS_1"/>
    <property type="match status" value="1"/>
</dbReference>
<evidence type="ECO:0000313" key="7">
    <source>
        <dbReference type="EMBL" id="WVW79392.1"/>
    </source>
</evidence>
<dbReference type="PROSITE" id="PS50294">
    <property type="entry name" value="WD_REPEATS_REGION"/>
    <property type="match status" value="4"/>
</dbReference>
<dbReference type="SMART" id="SM00320">
    <property type="entry name" value="WD40"/>
    <property type="match status" value="6"/>
</dbReference>
<dbReference type="AlphaFoldDB" id="A0AAJ8K225"/>
<dbReference type="InterPro" id="IPR020472">
    <property type="entry name" value="WD40_PAC1"/>
</dbReference>
<proteinExistence type="inferred from homology"/>
<dbReference type="PANTHER" id="PTHR22842">
    <property type="entry name" value="WD40 REPEAT PROTEIN"/>
    <property type="match status" value="1"/>
</dbReference>
<dbReference type="PANTHER" id="PTHR22842:SF3">
    <property type="entry name" value="WD REPEAT DOMAIN-CONTAINING PROTEIN 83"/>
    <property type="match status" value="1"/>
</dbReference>
<sequence length="334" mass="36301">MAPSRGDGDGASTPLDLSYPSRLVQTLDSHSGPVNVIKYNHGAKYLLSGSSDRSIRLWNPSLGKEIKFYNGHAQEVLALDITHDNAKFASSGGDRAVFLWDVPTGSVIRRMQGHFGKINAVGFSPDSQILASAGFDAKVMLWDMRASSRDPLQTLKEASSTVSSLLLPSSPQIITGSYDGHLRTYDLRFGLLTEDVIGEPISSIRLSRSNPEESILVGTTPISSGGGNSGTIREEDAPKIRIFDRKDGSCLQTVKGHDTAGSNRWAMEWGYGEGYVLAGDRDGKMWGWNVLDAKPLPSHPKQIHKKQITSLVINPRGKEMISASADGTIKVWHK</sequence>
<gene>
    <name evidence="7" type="ORF">I302_101361</name>
</gene>
<dbReference type="GO" id="GO:0071013">
    <property type="term" value="C:catalytic step 2 spliceosome"/>
    <property type="evidence" value="ECO:0007669"/>
    <property type="project" value="TreeGrafter"/>
</dbReference>
<dbReference type="InterPro" id="IPR019775">
    <property type="entry name" value="WD40_repeat_CS"/>
</dbReference>
<evidence type="ECO:0000256" key="6">
    <source>
        <dbReference type="PROSITE-ProRule" id="PRU00221"/>
    </source>
</evidence>
<evidence type="ECO:0000256" key="5">
    <source>
        <dbReference type="ARBA" id="ARBA00038145"/>
    </source>
</evidence>
<dbReference type="PRINTS" id="PR00320">
    <property type="entry name" value="GPROTEINBRPT"/>
</dbReference>
<dbReference type="RefSeq" id="XP_065725350.1">
    <property type="nucleotide sequence ID" value="XM_065869278.1"/>
</dbReference>